<dbReference type="Proteomes" id="UP000602395">
    <property type="component" value="Unassembled WGS sequence"/>
</dbReference>
<gene>
    <name evidence="1" type="ORF">IDF66_20480</name>
</gene>
<dbReference type="PANTHER" id="PTHR39757:SF5">
    <property type="entry name" value="OS02G0190600 PROTEIN"/>
    <property type="match status" value="1"/>
</dbReference>
<evidence type="ECO:0000313" key="1">
    <source>
        <dbReference type="EMBL" id="MBD1321960.1"/>
    </source>
</evidence>
<sequence>MTDVVVVGAGPAGRALTHRLLQRGVEVTLVDPHPTRPWRPTYACWADEIPAWIPRDTVSAQTDSVEIRAPDSVRIQRGYAVFDNPGLRRALDVDGARIVPETAQVVADDHVITGSGTIRTARVVDARGTTGRGPRQTAWGVVVSHEQARPILREADAVLMDWDPVTPDDGLHIASFLYAVPLDDERFLLEETCLAGDPPLSIAQLRSRLERRLGRPLVAAAVDTESVSFALHGTPTPWQTRPQPFGSRGGLLHPATGYSIGASLTAADVVADAVAADRDPQSALWPTQARAVYRLRSAGLRAVLGLDAQQTRRFFATFARLPVERQRAYLTGRDDLTGTLSAMATMFAHVDHATRLSLVRAMAGRRPVSDAVRG</sequence>
<dbReference type="SUPFAM" id="SSF51905">
    <property type="entry name" value="FAD/NAD(P)-binding domain"/>
    <property type="match status" value="1"/>
</dbReference>
<dbReference type="PANTHER" id="PTHR39757">
    <property type="match status" value="1"/>
</dbReference>
<dbReference type="RefSeq" id="WP_190268358.1">
    <property type="nucleotide sequence ID" value="NZ_BAABAD010000004.1"/>
</dbReference>
<dbReference type="Gene3D" id="3.50.50.60">
    <property type="entry name" value="FAD/NAD(P)-binding domain"/>
    <property type="match status" value="1"/>
</dbReference>
<dbReference type="InterPro" id="IPR036188">
    <property type="entry name" value="FAD/NAD-bd_sf"/>
</dbReference>
<comment type="caution">
    <text evidence="1">The sequence shown here is derived from an EMBL/GenBank/DDBJ whole genome shotgun (WGS) entry which is preliminary data.</text>
</comment>
<proteinExistence type="predicted"/>
<keyword evidence="2" id="KW-1185">Reference proteome</keyword>
<dbReference type="Pfam" id="PF05834">
    <property type="entry name" value="Lycopene_cycl"/>
    <property type="match status" value="1"/>
</dbReference>
<accession>A0ABR7WGX6</accession>
<organism evidence="1 2">
    <name type="scientific">Gordonia hankookensis</name>
    <dbReference type="NCBI Taxonomy" id="589403"/>
    <lineage>
        <taxon>Bacteria</taxon>
        <taxon>Bacillati</taxon>
        <taxon>Actinomycetota</taxon>
        <taxon>Actinomycetes</taxon>
        <taxon>Mycobacteriales</taxon>
        <taxon>Gordoniaceae</taxon>
        <taxon>Gordonia</taxon>
    </lineage>
</organism>
<dbReference type="EMBL" id="JACWMS010000004">
    <property type="protein sequence ID" value="MBD1321960.1"/>
    <property type="molecule type" value="Genomic_DNA"/>
</dbReference>
<protein>
    <submittedName>
        <fullName evidence="1">FAD-dependent oxidoreductase</fullName>
    </submittedName>
</protein>
<reference evidence="1 2" key="1">
    <citation type="submission" date="2020-09" db="EMBL/GenBank/DDBJ databases">
        <title>Novel species in genus Gordonia.</title>
        <authorList>
            <person name="Zhang G."/>
        </authorList>
    </citation>
    <scope>NUCLEOTIDE SEQUENCE [LARGE SCALE GENOMIC DNA]</scope>
    <source>
        <strain evidence="1 2">ON-33</strain>
    </source>
</reference>
<name>A0ABR7WGX6_9ACTN</name>
<evidence type="ECO:0000313" key="2">
    <source>
        <dbReference type="Proteomes" id="UP000602395"/>
    </source>
</evidence>